<dbReference type="Proteomes" id="UP000095287">
    <property type="component" value="Unplaced"/>
</dbReference>
<sequence>MERYINQDPKIIDGKRSYRQRTIALGSLFDGRLLDEVLHTRSWL</sequence>
<keyword evidence="1" id="KW-1185">Reference proteome</keyword>
<protein>
    <submittedName>
        <fullName evidence="2">Transposase</fullName>
    </submittedName>
</protein>
<evidence type="ECO:0000313" key="2">
    <source>
        <dbReference type="WBParaSite" id="L893_g23900.t1"/>
    </source>
</evidence>
<dbReference type="AlphaFoldDB" id="A0A1I7Z8F2"/>
<evidence type="ECO:0000313" key="1">
    <source>
        <dbReference type="Proteomes" id="UP000095287"/>
    </source>
</evidence>
<organism evidence="1 2">
    <name type="scientific">Steinernema glaseri</name>
    <dbReference type="NCBI Taxonomy" id="37863"/>
    <lineage>
        <taxon>Eukaryota</taxon>
        <taxon>Metazoa</taxon>
        <taxon>Ecdysozoa</taxon>
        <taxon>Nematoda</taxon>
        <taxon>Chromadorea</taxon>
        <taxon>Rhabditida</taxon>
        <taxon>Tylenchina</taxon>
        <taxon>Panagrolaimomorpha</taxon>
        <taxon>Strongyloidoidea</taxon>
        <taxon>Steinernematidae</taxon>
        <taxon>Steinernema</taxon>
    </lineage>
</organism>
<dbReference type="WBParaSite" id="L893_g23900.t1">
    <property type="protein sequence ID" value="L893_g23900.t1"/>
    <property type="gene ID" value="L893_g23900"/>
</dbReference>
<reference evidence="2" key="1">
    <citation type="submission" date="2016-11" db="UniProtKB">
        <authorList>
            <consortium name="WormBaseParasite"/>
        </authorList>
    </citation>
    <scope>IDENTIFICATION</scope>
</reference>
<name>A0A1I7Z8F2_9BILA</name>
<accession>A0A1I7Z8F2</accession>
<proteinExistence type="predicted"/>